<dbReference type="AlphaFoldDB" id="A0A7W1WU84"/>
<protein>
    <submittedName>
        <fullName evidence="3">PilT/PilU family type 4a pilus ATPase</fullName>
    </submittedName>
</protein>
<dbReference type="NCBIfam" id="TIGR01420">
    <property type="entry name" value="pilT_fam"/>
    <property type="match status" value="1"/>
</dbReference>
<dbReference type="PANTHER" id="PTHR30486">
    <property type="entry name" value="TWITCHING MOTILITY PROTEIN PILT"/>
    <property type="match status" value="1"/>
</dbReference>
<dbReference type="SMART" id="SM00382">
    <property type="entry name" value="AAA"/>
    <property type="match status" value="1"/>
</dbReference>
<dbReference type="InterPro" id="IPR003593">
    <property type="entry name" value="AAA+_ATPase"/>
</dbReference>
<evidence type="ECO:0000313" key="4">
    <source>
        <dbReference type="Proteomes" id="UP000535491"/>
    </source>
</evidence>
<sequence>MGESVLQVLELISLATARNASDLHLSCGQVPNVRVRGRLEMLQQSACSPEQIFAFLEQVFGEKELKRFHQRREANTAFQHPDGVRVRVHAYFRQRLPSVAIRLFPRHIPLPEELHIPPVLLDLIQQEQGLLLVTGPTGSGKSTTIASLIHYFNQSQPLRIITLEDPIEYIHTPVQSMIEQREVGVDTVSFTQGVRSALRQDPDVIMIGELRDLETIQAAIRAAEAGKLVLGTLHTGRASAAVHRLVDVFAPEQQSLVCSQLASVLLGVVSQRLLPEQGSKKRIAAFEVLVNTTAMANLIRTDQRHQMQSLMQAGSAHGMQTLEAAIQQLIARGKIDSGFLSDKKRKCVGADHV</sequence>
<feature type="domain" description="Bacterial type II secretion system protein E" evidence="2">
    <location>
        <begin position="198"/>
        <end position="212"/>
    </location>
</feature>
<dbReference type="InterPro" id="IPR001482">
    <property type="entry name" value="T2SS/T4SS_dom"/>
</dbReference>
<dbReference type="GO" id="GO:0005524">
    <property type="term" value="F:ATP binding"/>
    <property type="evidence" value="ECO:0007669"/>
    <property type="project" value="InterPro"/>
</dbReference>
<accession>A0A7W1WU84</accession>
<dbReference type="InterPro" id="IPR050921">
    <property type="entry name" value="T4SS_GSP_E_ATPase"/>
</dbReference>
<evidence type="ECO:0000313" key="3">
    <source>
        <dbReference type="EMBL" id="MBA4496146.1"/>
    </source>
</evidence>
<reference evidence="3 4" key="1">
    <citation type="submission" date="2020-07" db="EMBL/GenBank/DDBJ databases">
        <authorList>
            <person name="Feng H."/>
        </authorList>
    </citation>
    <scope>NUCLEOTIDE SEQUENCE [LARGE SCALE GENOMIC DNA]</scope>
    <source>
        <strain evidence="4">s-10</strain>
    </source>
</reference>
<dbReference type="Gene3D" id="3.40.50.300">
    <property type="entry name" value="P-loop containing nucleotide triphosphate hydrolases"/>
    <property type="match status" value="1"/>
</dbReference>
<dbReference type="EMBL" id="JACEIQ010000025">
    <property type="protein sequence ID" value="MBA4496146.1"/>
    <property type="molecule type" value="Genomic_DNA"/>
</dbReference>
<evidence type="ECO:0000259" key="2">
    <source>
        <dbReference type="PROSITE" id="PS00662"/>
    </source>
</evidence>
<gene>
    <name evidence="3" type="ORF">H1191_17870</name>
</gene>
<dbReference type="Gene3D" id="3.30.450.90">
    <property type="match status" value="1"/>
</dbReference>
<organism evidence="3 4">
    <name type="scientific">Paenactinomyces guangxiensis</name>
    <dbReference type="NCBI Taxonomy" id="1490290"/>
    <lineage>
        <taxon>Bacteria</taxon>
        <taxon>Bacillati</taxon>
        <taxon>Bacillota</taxon>
        <taxon>Bacilli</taxon>
        <taxon>Bacillales</taxon>
        <taxon>Thermoactinomycetaceae</taxon>
        <taxon>Paenactinomyces</taxon>
    </lineage>
</organism>
<evidence type="ECO:0000256" key="1">
    <source>
        <dbReference type="ARBA" id="ARBA00006611"/>
    </source>
</evidence>
<dbReference type="Pfam" id="PF00437">
    <property type="entry name" value="T2SSE"/>
    <property type="match status" value="1"/>
</dbReference>
<dbReference type="RefSeq" id="WP_181754367.1">
    <property type="nucleotide sequence ID" value="NZ_JAECVR010000025.1"/>
</dbReference>
<dbReference type="PROSITE" id="PS00662">
    <property type="entry name" value="T2SP_E"/>
    <property type="match status" value="1"/>
</dbReference>
<dbReference type="GO" id="GO:0016887">
    <property type="term" value="F:ATP hydrolysis activity"/>
    <property type="evidence" value="ECO:0007669"/>
    <property type="project" value="InterPro"/>
</dbReference>
<dbReference type="CDD" id="cd01131">
    <property type="entry name" value="PilT"/>
    <property type="match status" value="1"/>
</dbReference>
<dbReference type="InterPro" id="IPR027417">
    <property type="entry name" value="P-loop_NTPase"/>
</dbReference>
<dbReference type="PANTHER" id="PTHR30486:SF16">
    <property type="entry name" value="TWITCHING MOTILITY PROTEIN PILT"/>
    <property type="match status" value="1"/>
</dbReference>
<name>A0A7W1WU84_9BACL</name>
<comment type="similarity">
    <text evidence="1">Belongs to the GSP E family.</text>
</comment>
<keyword evidence="4" id="KW-1185">Reference proteome</keyword>
<dbReference type="InterPro" id="IPR006321">
    <property type="entry name" value="PilT/PilU"/>
</dbReference>
<dbReference type="Proteomes" id="UP000535491">
    <property type="component" value="Unassembled WGS sequence"/>
</dbReference>
<comment type="caution">
    <text evidence="3">The sequence shown here is derived from an EMBL/GenBank/DDBJ whole genome shotgun (WGS) entry which is preliminary data.</text>
</comment>
<dbReference type="SUPFAM" id="SSF52540">
    <property type="entry name" value="P-loop containing nucleoside triphosphate hydrolases"/>
    <property type="match status" value="1"/>
</dbReference>
<proteinExistence type="inferred from homology"/>